<evidence type="ECO:0000313" key="1">
    <source>
        <dbReference type="Proteomes" id="UP000095286"/>
    </source>
</evidence>
<proteinExistence type="predicted"/>
<sequence length="763" mass="85677">MDDDDEYDFSNIYKPKGLMKTLHRVNAHNLECGGLNNFTEAFNGFMTRVKFFSMGHLRRTYSASALEFMKYRKLLPMIVANESDHGSSFDDFHTSSAYYANDADNEECVENRKVVVSNISIRVSTSQCKSFFSKFGKVVYCEMSFGERNSGCATLPRSGSKVTSQAVIVFSSSYEVDKIMNTPEEHLKLYSHVMRVEKVERKLKKSFSTARSPSGMVSMNSMNFGSGVINRYSRTNSNSSLSSLTSLNDKSSVSWEGLPIKALQHILSYLNPIERIKVEKVSKNWMEASIKVWTLTNALRFNDHKKIGRKFTKDHPLDAIQLHGFLSRCGPQLKELDLSSVEGCLDEKAFLIIGKYCPNLVILDCSGIVGSDKSFVYLGQSLQKIQRIAYRNMSVSEKEFWYLVKSFANNLKSADFRGCSHLYGKCFNLFGDELEELLLDGCLMVEDEAIEALCHGAINLKKLRLNGCYGLNPESLALISRTLLDLEEFSLQGDGFTKLNPSCLYHLNNLEGMKRLYLDYNSIVTNEVIEAVSGNCKQLEKLSIAYCGDDMSLTSMGLRSIKALKNLRSVDLSGLVAVDDSSLSEIILGCDSLLEYYLKNCPNLNDSAMEKFEQAINVEKVDVSSCIFVTNKSITTLIKKFKITDDCFDAVVLVLGSTAANEDSLRTRNSRVVLDFNDTSSLPQDSFSNPSIDYFKQIRSNLENNHLTECNIPTQEHDNFDIMSTSKAFVVGALNTKEDSPSFESHEQMLIWAQKEAANLNLT</sequence>
<organism evidence="1 2">
    <name type="scientific">Rhabditophanes sp. KR3021</name>
    <dbReference type="NCBI Taxonomy" id="114890"/>
    <lineage>
        <taxon>Eukaryota</taxon>
        <taxon>Metazoa</taxon>
        <taxon>Ecdysozoa</taxon>
        <taxon>Nematoda</taxon>
        <taxon>Chromadorea</taxon>
        <taxon>Rhabditida</taxon>
        <taxon>Tylenchina</taxon>
        <taxon>Panagrolaimomorpha</taxon>
        <taxon>Strongyloidoidea</taxon>
        <taxon>Alloionematidae</taxon>
        <taxon>Rhabditophanes</taxon>
    </lineage>
</organism>
<reference evidence="2" key="1">
    <citation type="submission" date="2016-11" db="UniProtKB">
        <authorList>
            <consortium name="WormBaseParasite"/>
        </authorList>
    </citation>
    <scope>IDENTIFICATION</scope>
    <source>
        <strain evidence="2">KR3021</strain>
    </source>
</reference>
<dbReference type="Proteomes" id="UP000095286">
    <property type="component" value="Unplaced"/>
</dbReference>
<accession>A0AC35U012</accession>
<evidence type="ECO:0000313" key="2">
    <source>
        <dbReference type="WBParaSite" id="RSKR_0000571400.1"/>
    </source>
</evidence>
<protein>
    <submittedName>
        <fullName evidence="2">F-box domain-containing protein</fullName>
    </submittedName>
</protein>
<dbReference type="WBParaSite" id="RSKR_0000571400.1">
    <property type="protein sequence ID" value="RSKR_0000571400.1"/>
    <property type="gene ID" value="RSKR_0000571400"/>
</dbReference>
<name>A0AC35U012_9BILA</name>